<gene>
    <name evidence="2" type="ORF">CJD38_10275</name>
</gene>
<reference evidence="2 3" key="1">
    <citation type="submission" date="2018-04" db="EMBL/GenBank/DDBJ databases">
        <title>Novel species isolated from glacier.</title>
        <authorList>
            <person name="Liu Q."/>
            <person name="Xin Y.-H."/>
        </authorList>
    </citation>
    <scope>NUCLEOTIDE SEQUENCE [LARGE SCALE GENOMIC DNA]</scope>
    <source>
        <strain evidence="2 3">GT1R17</strain>
    </source>
</reference>
<dbReference type="InterPro" id="IPR012338">
    <property type="entry name" value="Beta-lactam/transpept-like"/>
</dbReference>
<dbReference type="EMBL" id="QANS01000003">
    <property type="protein sequence ID" value="PTU31689.1"/>
    <property type="molecule type" value="Genomic_DNA"/>
</dbReference>
<dbReference type="Gene3D" id="3.40.710.10">
    <property type="entry name" value="DD-peptidase/beta-lactamase superfamily"/>
    <property type="match status" value="1"/>
</dbReference>
<dbReference type="Pfam" id="PF00144">
    <property type="entry name" value="Beta-lactamase"/>
    <property type="match status" value="1"/>
</dbReference>
<dbReference type="PANTHER" id="PTHR43319:SF3">
    <property type="entry name" value="BETA-LACTAMASE-RELATED DOMAIN-CONTAINING PROTEIN"/>
    <property type="match status" value="1"/>
</dbReference>
<evidence type="ECO:0000313" key="3">
    <source>
        <dbReference type="Proteomes" id="UP000244248"/>
    </source>
</evidence>
<dbReference type="OrthoDB" id="5705574at2"/>
<keyword evidence="2" id="KW-0378">Hydrolase</keyword>
<dbReference type="Proteomes" id="UP000244248">
    <property type="component" value="Unassembled WGS sequence"/>
</dbReference>
<name>A0A2T5MGN5_9GAMM</name>
<comment type="caution">
    <text evidence="2">The sequence shown here is derived from an EMBL/GenBank/DDBJ whole genome shotgun (WGS) entry which is preliminary data.</text>
</comment>
<organism evidence="2 3">
    <name type="scientific">Stenotrophobium rhamnosiphilum</name>
    <dbReference type="NCBI Taxonomy" id="2029166"/>
    <lineage>
        <taxon>Bacteria</taxon>
        <taxon>Pseudomonadati</taxon>
        <taxon>Pseudomonadota</taxon>
        <taxon>Gammaproteobacteria</taxon>
        <taxon>Nevskiales</taxon>
        <taxon>Nevskiaceae</taxon>
        <taxon>Stenotrophobium</taxon>
    </lineage>
</organism>
<dbReference type="PANTHER" id="PTHR43319">
    <property type="entry name" value="BETA-LACTAMASE-RELATED"/>
    <property type="match status" value="1"/>
</dbReference>
<accession>A0A2T5MGN5</accession>
<dbReference type="RefSeq" id="WP_107940238.1">
    <property type="nucleotide sequence ID" value="NZ_QANS01000003.1"/>
</dbReference>
<evidence type="ECO:0000259" key="1">
    <source>
        <dbReference type="Pfam" id="PF00144"/>
    </source>
</evidence>
<dbReference type="InterPro" id="IPR052907">
    <property type="entry name" value="Beta-lactamase/esterase"/>
</dbReference>
<dbReference type="AlphaFoldDB" id="A0A2T5MGN5"/>
<protein>
    <submittedName>
        <fullName evidence="2">Serine hydrolase</fullName>
    </submittedName>
</protein>
<evidence type="ECO:0000313" key="2">
    <source>
        <dbReference type="EMBL" id="PTU31689.1"/>
    </source>
</evidence>
<dbReference type="SUPFAM" id="SSF56601">
    <property type="entry name" value="beta-lactamase/transpeptidase-like"/>
    <property type="match status" value="1"/>
</dbReference>
<dbReference type="GO" id="GO:0016787">
    <property type="term" value="F:hydrolase activity"/>
    <property type="evidence" value="ECO:0007669"/>
    <property type="project" value="UniProtKB-KW"/>
</dbReference>
<proteinExistence type="predicted"/>
<keyword evidence="3" id="KW-1185">Reference proteome</keyword>
<feature type="domain" description="Beta-lactamase-related" evidence="1">
    <location>
        <begin position="48"/>
        <end position="398"/>
    </location>
</feature>
<dbReference type="InterPro" id="IPR001466">
    <property type="entry name" value="Beta-lactam-related"/>
</dbReference>
<sequence>MINLKWFQFLKVKVPARLGGVIDVNEATERPAEDGDLSQKDVNEIWKAVEDLYRSGAYPGVSFCLRRRGVVLLDRSLGHASGNGPLESVRAEKHLLKTDTPICLFSASKAVTAILTHMLAEDGKIDLDAPVARYLPEFGVAGKGSTTVSQVLSHRGGFPTLDLPVGDLDPALLLDWDRMIKMICDAPPTPGRANRMSYHAITGGFILAEIIQRVTGESVKKFLDERLRKPLGMKYFQYGLEPQYRDHAALNYAAGTPVRYPISKILERALMAPIDKVIEVSNSDVFMDAVIPAGNIYATAEELSRFYQMLLDGGTWNGQQVMKPETVQRAVRPASGLSFDRTLNIPMIYSEGMMLGATPVGIYGPMTAGAYGHLGFMNILGWADPTRDISVGLLVTGKAVLGSHLIPFVKLMTTLGLRCR</sequence>